<dbReference type="HOGENOM" id="CLU_2422763_0_0_7"/>
<dbReference type="KEGG" id="gsb:GSUB_14030"/>
<dbReference type="InterPro" id="IPR005243">
    <property type="entry name" value="THIRX-like_proc"/>
</dbReference>
<dbReference type="Gene3D" id="3.40.30.10">
    <property type="entry name" value="Glutaredoxin"/>
    <property type="match status" value="1"/>
</dbReference>
<dbReference type="PANTHER" id="PTHR36450">
    <property type="entry name" value="THIOREDOXIN"/>
    <property type="match status" value="1"/>
</dbReference>
<accession>A0A0B5FWS7</accession>
<sequence length="91" mass="10544">MRIDVLCKPEGGKKCERALAVVREALDNLGMEAEVHLFRDRRKMIDNRVYVSPALLVDDVLRVAGRVPSVDEVERILRERPRYLKRMQNVA</sequence>
<reference evidence="2 4" key="1">
    <citation type="journal article" date="2015" name="Genome Announc.">
        <title>Genomes of Geoalkalibacter ferrihydriticus Z-0531T and Geoalkalibacter subterraneus Red1T, Two Haloalkaliphilic Metal-Reducing Deltaproteobacteria.</title>
        <authorList>
            <person name="Badalamenti J.P."/>
            <person name="Krajmalnik-Brown R."/>
            <person name="Torres C.I."/>
            <person name="Bond D.R."/>
        </authorList>
    </citation>
    <scope>NUCLEOTIDE SEQUENCE [LARGE SCALE GENOMIC DNA]</scope>
    <source>
        <strain evidence="2 4">Red1</strain>
    </source>
</reference>
<reference evidence="3" key="2">
    <citation type="journal article" date="2020" name="mSystems">
        <title>Genome- and Community-Level Interaction Insights into Carbon Utilization and Element Cycling Functions of Hydrothermarchaeota in Hydrothermal Sediment.</title>
        <authorList>
            <person name="Zhou Z."/>
            <person name="Liu Y."/>
            <person name="Xu W."/>
            <person name="Pan J."/>
            <person name="Luo Z.H."/>
            <person name="Li M."/>
        </authorList>
    </citation>
    <scope>NUCLEOTIDE SEQUENCE [LARGE SCALE GENOMIC DNA]</scope>
    <source>
        <strain evidence="3">SpSt-1220</strain>
    </source>
</reference>
<evidence type="ECO:0000313" key="2">
    <source>
        <dbReference type="EMBL" id="AJF08056.1"/>
    </source>
</evidence>
<organism evidence="2 4">
    <name type="scientific">Geoalkalibacter subterraneus</name>
    <dbReference type="NCBI Taxonomy" id="483547"/>
    <lineage>
        <taxon>Bacteria</taxon>
        <taxon>Pseudomonadati</taxon>
        <taxon>Thermodesulfobacteriota</taxon>
        <taxon>Desulfuromonadia</taxon>
        <taxon>Desulfuromonadales</taxon>
        <taxon>Geoalkalibacteraceae</taxon>
        <taxon>Geoalkalibacter</taxon>
    </lineage>
</organism>
<dbReference type="OrthoDB" id="5387621at2"/>
<evidence type="ECO:0000313" key="3">
    <source>
        <dbReference type="EMBL" id="HDR46129.1"/>
    </source>
</evidence>
<dbReference type="InterPro" id="IPR012336">
    <property type="entry name" value="Thioredoxin-like_fold"/>
</dbReference>
<dbReference type="EMBL" id="DSDO01000026">
    <property type="protein sequence ID" value="HDR46129.1"/>
    <property type="molecule type" value="Genomic_DNA"/>
</dbReference>
<dbReference type="STRING" id="483547.GSUB_14030"/>
<dbReference type="PANTHER" id="PTHR36450:SF1">
    <property type="entry name" value="THIOREDOXIN"/>
    <property type="match status" value="1"/>
</dbReference>
<dbReference type="RefSeq" id="WP_040202605.1">
    <property type="nucleotide sequence ID" value="NZ_CP010311.1"/>
</dbReference>
<evidence type="ECO:0000313" key="4">
    <source>
        <dbReference type="Proteomes" id="UP000035036"/>
    </source>
</evidence>
<gene>
    <name evidence="3" type="ORF">ENN94_00340</name>
    <name evidence="2" type="ORF">GSUB_14030</name>
</gene>
<dbReference type="EMBL" id="CP010311">
    <property type="protein sequence ID" value="AJF08056.1"/>
    <property type="molecule type" value="Genomic_DNA"/>
</dbReference>
<keyword evidence="4" id="KW-1185">Reference proteome</keyword>
<feature type="domain" description="Thioredoxin-like fold" evidence="1">
    <location>
        <begin position="1"/>
        <end position="77"/>
    </location>
</feature>
<evidence type="ECO:0000259" key="1">
    <source>
        <dbReference type="Pfam" id="PF13192"/>
    </source>
</evidence>
<dbReference type="Proteomes" id="UP000886162">
    <property type="component" value="Unassembled WGS sequence"/>
</dbReference>
<protein>
    <submittedName>
        <fullName evidence="2">Redox-active disulfide protein 2</fullName>
    </submittedName>
    <submittedName>
        <fullName evidence="3">Thioredoxin family protein</fullName>
    </submittedName>
</protein>
<dbReference type="Pfam" id="PF13192">
    <property type="entry name" value="Thioredoxin_3"/>
    <property type="match status" value="1"/>
</dbReference>
<name>A0A0B5FWS7_9BACT</name>
<dbReference type="Proteomes" id="UP000035036">
    <property type="component" value="Chromosome"/>
</dbReference>
<dbReference type="AlphaFoldDB" id="A0A0B5FWS7"/>
<proteinExistence type="predicted"/>